<evidence type="ECO:0000313" key="2">
    <source>
        <dbReference type="Proteomes" id="UP001062846"/>
    </source>
</evidence>
<evidence type="ECO:0000313" key="1">
    <source>
        <dbReference type="EMBL" id="KAI8530970.1"/>
    </source>
</evidence>
<dbReference type="EMBL" id="CM046398">
    <property type="protein sequence ID" value="KAI8530970.1"/>
    <property type="molecule type" value="Genomic_DNA"/>
</dbReference>
<reference evidence="1" key="1">
    <citation type="submission" date="2022-02" db="EMBL/GenBank/DDBJ databases">
        <title>Plant Genome Project.</title>
        <authorList>
            <person name="Zhang R.-G."/>
        </authorList>
    </citation>
    <scope>NUCLEOTIDE SEQUENCE</scope>
    <source>
        <strain evidence="1">AT1</strain>
    </source>
</reference>
<accession>A0ACC0LQM7</accession>
<protein>
    <submittedName>
        <fullName evidence="1">Uncharacterized protein</fullName>
    </submittedName>
</protein>
<comment type="caution">
    <text evidence="1">The sequence shown here is derived from an EMBL/GenBank/DDBJ whole genome shotgun (WGS) entry which is preliminary data.</text>
</comment>
<proteinExistence type="predicted"/>
<gene>
    <name evidence="1" type="ORF">RHMOL_Rhmol11G0101300</name>
</gene>
<organism evidence="1 2">
    <name type="scientific">Rhododendron molle</name>
    <name type="common">Chinese azalea</name>
    <name type="synonym">Azalea mollis</name>
    <dbReference type="NCBI Taxonomy" id="49168"/>
    <lineage>
        <taxon>Eukaryota</taxon>
        <taxon>Viridiplantae</taxon>
        <taxon>Streptophyta</taxon>
        <taxon>Embryophyta</taxon>
        <taxon>Tracheophyta</taxon>
        <taxon>Spermatophyta</taxon>
        <taxon>Magnoliopsida</taxon>
        <taxon>eudicotyledons</taxon>
        <taxon>Gunneridae</taxon>
        <taxon>Pentapetalae</taxon>
        <taxon>asterids</taxon>
        <taxon>Ericales</taxon>
        <taxon>Ericaceae</taxon>
        <taxon>Ericoideae</taxon>
        <taxon>Rhodoreae</taxon>
        <taxon>Rhododendron</taxon>
    </lineage>
</organism>
<name>A0ACC0LQM7_RHOML</name>
<keyword evidence="2" id="KW-1185">Reference proteome</keyword>
<dbReference type="Proteomes" id="UP001062846">
    <property type="component" value="Chromosome 11"/>
</dbReference>
<sequence length="218" mass="23911">MRDRGVSCTGHLWKSLVLSYCKRRLVEEAELLSIEMESQGLPDKGWVLLNQMVERGIKLDTVTYHVMIRKYCKDKKSDCAMMLLDSMYRNGIAPIVHRRATQAKSHKVGAGIRYAKMSTRGGGQGGRGGRGMTGHGITAHGVTTRSVLTLAVQFTPNNGVTTRSTITPAVQSTPNNDPEQNSSAALHISESEQPNESLTPDCSTNDGDRLVDEDAMEY</sequence>